<dbReference type="OMA" id="IMACTET"/>
<evidence type="ECO:0000256" key="1">
    <source>
        <dbReference type="SAM" id="SignalP"/>
    </source>
</evidence>
<evidence type="ECO:0000259" key="2">
    <source>
        <dbReference type="Pfam" id="PF04577"/>
    </source>
</evidence>
<keyword evidence="1" id="KW-0732">Signal</keyword>
<feature type="signal peptide" evidence="1">
    <location>
        <begin position="1"/>
        <end position="15"/>
    </location>
</feature>
<dbReference type="Gene3D" id="1.25.40.10">
    <property type="entry name" value="Tetratricopeptide repeat domain"/>
    <property type="match status" value="1"/>
</dbReference>
<dbReference type="Pfam" id="PF04577">
    <property type="entry name" value="Glyco_transf_61"/>
    <property type="match status" value="1"/>
</dbReference>
<protein>
    <recommendedName>
        <fullName evidence="2">Glycosyltransferase 61 catalytic domain-containing protein</fullName>
    </recommendedName>
</protein>
<name>A0A1Q9EIU2_SYMMI</name>
<organism evidence="3 4">
    <name type="scientific">Symbiodinium microadriaticum</name>
    <name type="common">Dinoflagellate</name>
    <name type="synonym">Zooxanthella microadriatica</name>
    <dbReference type="NCBI Taxonomy" id="2951"/>
    <lineage>
        <taxon>Eukaryota</taxon>
        <taxon>Sar</taxon>
        <taxon>Alveolata</taxon>
        <taxon>Dinophyceae</taxon>
        <taxon>Suessiales</taxon>
        <taxon>Symbiodiniaceae</taxon>
        <taxon>Symbiodinium</taxon>
    </lineage>
</organism>
<reference evidence="3 4" key="1">
    <citation type="submission" date="2016-02" db="EMBL/GenBank/DDBJ databases">
        <title>Genome analysis of coral dinoflagellate symbionts highlights evolutionary adaptations to a symbiotic lifestyle.</title>
        <authorList>
            <person name="Aranda M."/>
            <person name="Li Y."/>
            <person name="Liew Y.J."/>
            <person name="Baumgarten S."/>
            <person name="Simakov O."/>
            <person name="Wilson M."/>
            <person name="Piel J."/>
            <person name="Ashoor H."/>
            <person name="Bougouffa S."/>
            <person name="Bajic V.B."/>
            <person name="Ryu T."/>
            <person name="Ravasi T."/>
            <person name="Bayer T."/>
            <person name="Micklem G."/>
            <person name="Kim H."/>
            <person name="Bhak J."/>
            <person name="Lajeunesse T.C."/>
            <person name="Voolstra C.R."/>
        </authorList>
    </citation>
    <scope>NUCLEOTIDE SEQUENCE [LARGE SCALE GENOMIC DNA]</scope>
    <source>
        <strain evidence="3 4">CCMP2467</strain>
    </source>
</reference>
<dbReference type="OrthoDB" id="529273at2759"/>
<feature type="domain" description="Glycosyltransferase 61 catalytic" evidence="2">
    <location>
        <begin position="336"/>
        <end position="525"/>
    </location>
</feature>
<accession>A0A1Q9EIU2</accession>
<keyword evidence="4" id="KW-1185">Reference proteome</keyword>
<proteinExistence type="predicted"/>
<gene>
    <name evidence="3" type="ORF">AK812_SmicGene9264</name>
</gene>
<dbReference type="Proteomes" id="UP000186817">
    <property type="component" value="Unassembled WGS sequence"/>
</dbReference>
<dbReference type="EMBL" id="LSRX01000141">
    <property type="protein sequence ID" value="OLQ07352.1"/>
    <property type="molecule type" value="Genomic_DNA"/>
</dbReference>
<dbReference type="SUPFAM" id="SSF48452">
    <property type="entry name" value="TPR-like"/>
    <property type="match status" value="1"/>
</dbReference>
<dbReference type="GO" id="GO:0016757">
    <property type="term" value="F:glycosyltransferase activity"/>
    <property type="evidence" value="ECO:0007669"/>
    <property type="project" value="InterPro"/>
</dbReference>
<dbReference type="InterPro" id="IPR049625">
    <property type="entry name" value="Glyco_transf_61_cat"/>
</dbReference>
<evidence type="ECO:0000313" key="4">
    <source>
        <dbReference type="Proteomes" id="UP000186817"/>
    </source>
</evidence>
<dbReference type="AlphaFoldDB" id="A0A1Q9EIU2"/>
<feature type="chain" id="PRO_5012503162" description="Glycosyltransferase 61 catalytic domain-containing protein" evidence="1">
    <location>
        <begin position="16"/>
        <end position="596"/>
    </location>
</feature>
<comment type="caution">
    <text evidence="3">The sequence shown here is derived from an EMBL/GenBank/DDBJ whole genome shotgun (WGS) entry which is preliminary data.</text>
</comment>
<evidence type="ECO:0000313" key="3">
    <source>
        <dbReference type="EMBL" id="OLQ07352.1"/>
    </source>
</evidence>
<dbReference type="InterPro" id="IPR011990">
    <property type="entry name" value="TPR-like_helical_dom_sf"/>
</dbReference>
<sequence>MVRWLLLFLGWPVEGSYNDYIDRIEKRTSDAIALHRSGETAKALRTLKEVRESFHSAVELDSKKPDAYVTFAQSMLSCNQLEDAVDAWEGAVQRIDRKKEPHLFDWAAGRLRWTRYGLVSIQRDEVYADGQGDLQASLKLIEKQLEIYPGFPDMHHDLATTRVMVSELQQDSNITAQAVESFKQAQETAFEAWKAGLLERKRSKNCDHGSLVYDWTQSSAAGFGVSVHYLGKEALADSEGYVATFKDVALAGDDGIIVDEKNCHIFLVSAGLAVNLASNLQLLEVWGDPATPYSSGPRWKWHDYSQGRAPEHGSWEKPVQVSKVASVVQFAATSHFHVLTEVLGRLWLLVSHGVLEDPEMHLVLPKPFGFLAAGLMLLTQELELPSKRFIHWTSGPNDVRLRAGTLVFANWKPPVKFGDDGGHCPTPGAVLRGLRSALQPLAAQRMAPRALIFIKRKKGDMRSSLQDESWFTAQLKQLATPTLQFQVFDGSAKPKRTAQLFARARIVIGAHGGALSNILFCPEDVEIFELGFRTPFAGHYRYLSKMLNLRMTLLPLVPDSRGIGSRDIAFANLTEAMEVVRAAALGSGEPNLHSEL</sequence>